<dbReference type="GO" id="GO:0022857">
    <property type="term" value="F:transmembrane transporter activity"/>
    <property type="evidence" value="ECO:0007669"/>
    <property type="project" value="InterPro"/>
</dbReference>
<feature type="transmembrane region" description="Helical" evidence="6">
    <location>
        <begin position="207"/>
        <end position="227"/>
    </location>
</feature>
<feature type="transmembrane region" description="Helical" evidence="6">
    <location>
        <begin position="45"/>
        <end position="69"/>
    </location>
</feature>
<keyword evidence="3 6" id="KW-0812">Transmembrane</keyword>
<dbReference type="Gene3D" id="1.20.1250.20">
    <property type="entry name" value="MFS general substrate transporter like domains"/>
    <property type="match status" value="2"/>
</dbReference>
<feature type="transmembrane region" description="Helical" evidence="6">
    <location>
        <begin position="364"/>
        <end position="383"/>
    </location>
</feature>
<organism evidence="8 9">
    <name type="scientific">Marispirochaeta aestuarii</name>
    <dbReference type="NCBI Taxonomy" id="1963862"/>
    <lineage>
        <taxon>Bacteria</taxon>
        <taxon>Pseudomonadati</taxon>
        <taxon>Spirochaetota</taxon>
        <taxon>Spirochaetia</taxon>
        <taxon>Spirochaetales</taxon>
        <taxon>Spirochaetaceae</taxon>
        <taxon>Marispirochaeta</taxon>
    </lineage>
</organism>
<evidence type="ECO:0000256" key="6">
    <source>
        <dbReference type="SAM" id="Phobius"/>
    </source>
</evidence>
<dbReference type="GO" id="GO:0005886">
    <property type="term" value="C:plasma membrane"/>
    <property type="evidence" value="ECO:0007669"/>
    <property type="project" value="UniProtKB-SubCell"/>
</dbReference>
<reference evidence="8 9" key="1">
    <citation type="submission" date="2017-03" db="EMBL/GenBank/DDBJ databases">
        <title>Draft Genome sequence of Marispirochaeta sp. strain JC444.</title>
        <authorList>
            <person name="Shivani Y."/>
            <person name="Subhash Y."/>
            <person name="Sasikala C."/>
            <person name="Ramana C."/>
        </authorList>
    </citation>
    <scope>NUCLEOTIDE SEQUENCE [LARGE SCALE GENOMIC DNA]</scope>
    <source>
        <strain evidence="8 9">JC444</strain>
    </source>
</reference>
<evidence type="ECO:0000259" key="7">
    <source>
        <dbReference type="PROSITE" id="PS50850"/>
    </source>
</evidence>
<feature type="transmembrane region" description="Helical" evidence="6">
    <location>
        <begin position="278"/>
        <end position="297"/>
    </location>
</feature>
<evidence type="ECO:0000256" key="5">
    <source>
        <dbReference type="ARBA" id="ARBA00023136"/>
    </source>
</evidence>
<feature type="transmembrane region" description="Helical" evidence="6">
    <location>
        <begin position="167"/>
        <end position="186"/>
    </location>
</feature>
<comment type="caution">
    <text evidence="8">The sequence shown here is derived from an EMBL/GenBank/DDBJ whole genome shotgun (WGS) entry which is preliminary data.</text>
</comment>
<keyword evidence="5 6" id="KW-0472">Membrane</keyword>
<dbReference type="InterPro" id="IPR036259">
    <property type="entry name" value="MFS_trans_sf"/>
</dbReference>
<accession>A0A1Y1RUI1</accession>
<dbReference type="PROSITE" id="PS50850">
    <property type="entry name" value="MFS"/>
    <property type="match status" value="1"/>
</dbReference>
<evidence type="ECO:0000313" key="8">
    <source>
        <dbReference type="EMBL" id="ORC32682.1"/>
    </source>
</evidence>
<evidence type="ECO:0000313" key="9">
    <source>
        <dbReference type="Proteomes" id="UP000192343"/>
    </source>
</evidence>
<evidence type="ECO:0000256" key="1">
    <source>
        <dbReference type="ARBA" id="ARBA00004651"/>
    </source>
</evidence>
<gene>
    <name evidence="8" type="ORF">B4O97_16105</name>
</gene>
<dbReference type="SUPFAM" id="SSF103473">
    <property type="entry name" value="MFS general substrate transporter"/>
    <property type="match status" value="1"/>
</dbReference>
<keyword evidence="9" id="KW-1185">Reference proteome</keyword>
<dbReference type="InterPro" id="IPR011701">
    <property type="entry name" value="MFS"/>
</dbReference>
<keyword evidence="2" id="KW-1003">Cell membrane</keyword>
<feature type="transmembrane region" description="Helical" evidence="6">
    <location>
        <begin position="109"/>
        <end position="133"/>
    </location>
</feature>
<feature type="transmembrane region" description="Helical" evidence="6">
    <location>
        <begin position="247"/>
        <end position="266"/>
    </location>
</feature>
<comment type="subcellular location">
    <subcellularLocation>
        <location evidence="1">Cell membrane</location>
        <topology evidence="1">Multi-pass membrane protein</topology>
    </subcellularLocation>
</comment>
<feature type="domain" description="Major facilitator superfamily (MFS) profile" evidence="7">
    <location>
        <begin position="15"/>
        <end position="391"/>
    </location>
</feature>
<evidence type="ECO:0000256" key="2">
    <source>
        <dbReference type="ARBA" id="ARBA00022475"/>
    </source>
</evidence>
<dbReference type="PANTHER" id="PTHR43124">
    <property type="entry name" value="PURINE EFFLUX PUMP PBUE"/>
    <property type="match status" value="1"/>
</dbReference>
<dbReference type="Pfam" id="PF07690">
    <property type="entry name" value="MFS_1"/>
    <property type="match status" value="1"/>
</dbReference>
<name>A0A1Y1RUI1_9SPIO</name>
<dbReference type="EMBL" id="MWQY01000021">
    <property type="protein sequence ID" value="ORC32682.1"/>
    <property type="molecule type" value="Genomic_DNA"/>
</dbReference>
<feature type="transmembrane region" description="Helical" evidence="6">
    <location>
        <begin position="81"/>
        <end position="103"/>
    </location>
</feature>
<feature type="transmembrane region" description="Helical" evidence="6">
    <location>
        <begin position="12"/>
        <end position="33"/>
    </location>
</feature>
<dbReference type="AlphaFoldDB" id="A0A1Y1RUI1"/>
<dbReference type="Proteomes" id="UP000192343">
    <property type="component" value="Unassembled WGS sequence"/>
</dbReference>
<dbReference type="PANTHER" id="PTHR43124:SF3">
    <property type="entry name" value="CHLORAMPHENICOL EFFLUX PUMP RV0191"/>
    <property type="match status" value="1"/>
</dbReference>
<feature type="transmembrane region" description="Helical" evidence="6">
    <location>
        <begin position="336"/>
        <end position="358"/>
    </location>
</feature>
<evidence type="ECO:0000256" key="4">
    <source>
        <dbReference type="ARBA" id="ARBA00022989"/>
    </source>
</evidence>
<keyword evidence="4 6" id="KW-1133">Transmembrane helix</keyword>
<feature type="transmembrane region" description="Helical" evidence="6">
    <location>
        <begin position="303"/>
        <end position="324"/>
    </location>
</feature>
<sequence length="400" mass="42269">MGRMSQPKKINPSLMITMLVIAIFLSMTSRTIFSPLMPMLQKELGISLSTAGTLFFMISLSYGVTILFAGFLSSRIGHGKAIVTALAAISLGLLLSAVSWGILPLSMGMVLIGAGAGIYPPSGLVMINTTISLEHRSTAFSFHEIGPNLALLVSPLIVLALEPWFGWRGVLLCLSVAVFLGSMVFLRWGAPGSGMGAPPRLSTIGKILRLRTTILGMVIMSAALSGQQGVYAILPAYLVTEHGLSSQYVNVLLSISRVTGIILLLRSGPVINHIGRRATIFGVLFFSALCTALLGILKGIPLAVAVIAQPALLTVLFPAALSSLSEIGEAQYQNITYALIITIGVGGGVGVAPAILGVMGDLGIGWLGFILLAVYMAFAMLFLKSTPVFGREVRNRENRQ</sequence>
<dbReference type="STRING" id="1963862.B4O97_16105"/>
<proteinExistence type="predicted"/>
<protein>
    <recommendedName>
        <fullName evidence="7">Major facilitator superfamily (MFS) profile domain-containing protein</fullName>
    </recommendedName>
</protein>
<dbReference type="InterPro" id="IPR020846">
    <property type="entry name" value="MFS_dom"/>
</dbReference>
<dbReference type="InterPro" id="IPR050189">
    <property type="entry name" value="MFS_Efflux_Transporters"/>
</dbReference>
<evidence type="ECO:0000256" key="3">
    <source>
        <dbReference type="ARBA" id="ARBA00022692"/>
    </source>
</evidence>